<evidence type="ECO:0000256" key="1">
    <source>
        <dbReference type="ARBA" id="ARBA00005278"/>
    </source>
</evidence>
<dbReference type="EMBL" id="AEDD01000003">
    <property type="protein sequence ID" value="EFM11872.1"/>
    <property type="molecule type" value="Genomic_DNA"/>
</dbReference>
<dbReference type="Proteomes" id="UP000005387">
    <property type="component" value="Unassembled WGS sequence"/>
</dbReference>
<gene>
    <name evidence="5" type="ORF">PaecuDRAFT_1480</name>
</gene>
<feature type="transmembrane region" description="Helical" evidence="4">
    <location>
        <begin position="285"/>
        <end position="307"/>
    </location>
</feature>
<comment type="similarity">
    <text evidence="1">Belongs to the GerABKA family.</text>
</comment>
<dbReference type="GO" id="GO:0016020">
    <property type="term" value="C:membrane"/>
    <property type="evidence" value="ECO:0007669"/>
    <property type="project" value="InterPro"/>
</dbReference>
<evidence type="ECO:0000313" key="6">
    <source>
        <dbReference type="Proteomes" id="UP000005387"/>
    </source>
</evidence>
<evidence type="ECO:0000256" key="3">
    <source>
        <dbReference type="SAM" id="MobiDB-lite"/>
    </source>
</evidence>
<organism evidence="5 6">
    <name type="scientific">Paenibacillus curdlanolyticus YK9</name>
    <dbReference type="NCBI Taxonomy" id="717606"/>
    <lineage>
        <taxon>Bacteria</taxon>
        <taxon>Bacillati</taxon>
        <taxon>Bacillota</taxon>
        <taxon>Bacilli</taxon>
        <taxon>Bacillales</taxon>
        <taxon>Paenibacillaceae</taxon>
        <taxon>Paenibacillus</taxon>
    </lineage>
</organism>
<keyword evidence="4" id="KW-1133">Transmembrane helix</keyword>
<dbReference type="PANTHER" id="PTHR22550">
    <property type="entry name" value="SPORE GERMINATION PROTEIN"/>
    <property type="match status" value="1"/>
</dbReference>
<evidence type="ECO:0000256" key="4">
    <source>
        <dbReference type="SAM" id="Phobius"/>
    </source>
</evidence>
<dbReference type="InterPro" id="IPR050768">
    <property type="entry name" value="UPF0353/GerABKA_families"/>
</dbReference>
<keyword evidence="6" id="KW-1185">Reference proteome</keyword>
<sequence length="480" mass="52991">MKQTLNPTHKKEGPSAERSFSRWTDTVNRCGDVSMRQIPIGKSGELSVHLFYCIGMIDSREFQMSVLDQLEHWEPGDGHTAPPIFVPLEDDTSEELAFQALASGTLIAIIEDRWYRADINSQPGRQPEESTMEVSLKGPRDGFVEKIEINIALVRKRLRTPDLRFEFRTIGSATGTQVAVLYMANKAEPYLIEEMRRRLDEIKIEALYSSTQLEELISDRPMSLFPLVDYMGRPDFIVETLMNGRIAVIVDGSPSAIIAPTSITLLIKSPEDAHLPYHYVSLERLLRAIGLAIALCLPGFWVALSAFNSDQIPFAMLATVTVSRSGLPLSAPMEMMLMLAMFELFREAGVRLPRPVGQTVSVVGGLIVGDAAIRAGLTSPTMLVAAAVTAVATFTLVNQNLNGSVSVIRLFILVLSSILGIFGLFVGLFVVIVYMCSLESFGQPYMLPLAPFRWKQSLGALLQLPWSLRRGRRKGQGGSA</sequence>
<proteinExistence type="inferred from homology"/>
<keyword evidence="2 4" id="KW-0472">Membrane</keyword>
<evidence type="ECO:0000313" key="5">
    <source>
        <dbReference type="EMBL" id="EFM11872.1"/>
    </source>
</evidence>
<dbReference type="STRING" id="717606.PaecuDRAFT_1480"/>
<name>E0I756_9BACL</name>
<evidence type="ECO:0000256" key="2">
    <source>
        <dbReference type="ARBA" id="ARBA00023136"/>
    </source>
</evidence>
<protein>
    <submittedName>
        <fullName evidence="5">GerA spore germination protein</fullName>
    </submittedName>
</protein>
<dbReference type="Pfam" id="PF03323">
    <property type="entry name" value="GerA"/>
    <property type="match status" value="1"/>
</dbReference>
<keyword evidence="4" id="KW-0812">Transmembrane</keyword>
<feature type="transmembrane region" description="Helical" evidence="4">
    <location>
        <begin position="381"/>
        <end position="398"/>
    </location>
</feature>
<dbReference type="GO" id="GO:0009847">
    <property type="term" value="P:spore germination"/>
    <property type="evidence" value="ECO:0007669"/>
    <property type="project" value="InterPro"/>
</dbReference>
<feature type="transmembrane region" description="Helical" evidence="4">
    <location>
        <begin position="410"/>
        <end position="435"/>
    </location>
</feature>
<dbReference type="InterPro" id="IPR004995">
    <property type="entry name" value="Spore_Ger"/>
</dbReference>
<accession>E0I756</accession>
<feature type="region of interest" description="Disordered" evidence="3">
    <location>
        <begin position="1"/>
        <end position="20"/>
    </location>
</feature>
<reference evidence="5 6" key="1">
    <citation type="submission" date="2010-07" db="EMBL/GenBank/DDBJ databases">
        <title>The draft genome of Paenibacillus curdlanolyticus YK9.</title>
        <authorList>
            <consortium name="US DOE Joint Genome Institute (JGI-PGF)"/>
            <person name="Lucas S."/>
            <person name="Copeland A."/>
            <person name="Lapidus A."/>
            <person name="Cheng J.-F."/>
            <person name="Bruce D."/>
            <person name="Goodwin L."/>
            <person name="Pitluck S."/>
            <person name="Land M.L."/>
            <person name="Hauser L."/>
            <person name="Chang Y.-J."/>
            <person name="Jeffries C."/>
            <person name="Anderson I.J."/>
            <person name="Johnson E."/>
            <person name="Loganathan U."/>
            <person name="Mulhopadhyay B."/>
            <person name="Kyrpides N."/>
            <person name="Woyke T.J."/>
        </authorList>
    </citation>
    <scope>NUCLEOTIDE SEQUENCE [LARGE SCALE GENOMIC DNA]</scope>
    <source>
        <strain evidence="5 6">YK9</strain>
    </source>
</reference>
<dbReference type="AlphaFoldDB" id="E0I756"/>
<dbReference type="PIRSF" id="PIRSF005690">
    <property type="entry name" value="GerBA"/>
    <property type="match status" value="1"/>
</dbReference>
<dbReference type="eggNOG" id="COG0697">
    <property type="taxonomic scope" value="Bacteria"/>
</dbReference>
<dbReference type="PANTHER" id="PTHR22550:SF5">
    <property type="entry name" value="LEUCINE ZIPPER PROTEIN 4"/>
    <property type="match status" value="1"/>
</dbReference>